<dbReference type="SUPFAM" id="SSF82199">
    <property type="entry name" value="SET domain"/>
    <property type="match status" value="2"/>
</dbReference>
<dbReference type="EMBL" id="NBNE01003703">
    <property type="protein sequence ID" value="OWZ07038.1"/>
    <property type="molecule type" value="Genomic_DNA"/>
</dbReference>
<dbReference type="PROSITE" id="PS50280">
    <property type="entry name" value="SET"/>
    <property type="match status" value="2"/>
</dbReference>
<dbReference type="GO" id="GO:0008168">
    <property type="term" value="F:methyltransferase activity"/>
    <property type="evidence" value="ECO:0007669"/>
    <property type="project" value="InterPro"/>
</dbReference>
<dbReference type="CDD" id="cd20071">
    <property type="entry name" value="SET_SMYD"/>
    <property type="match status" value="2"/>
</dbReference>
<feature type="compositionally biased region" description="Low complexity" evidence="1">
    <location>
        <begin position="1135"/>
        <end position="1144"/>
    </location>
</feature>
<feature type="compositionally biased region" description="Polar residues" evidence="1">
    <location>
        <begin position="1145"/>
        <end position="1180"/>
    </location>
</feature>
<sequence>EESYFSVFKLAESQVKCTCGVVYCSDNCKNIAYAQHHALLCPHTEERENAMGQFLNHTLVTNEIFQLAAKVVAKILLLFVATQDVGQARLPVDMFCKLPWWEVITSEEDLEEGETLEEYRDKFRSLISQTFEHFIGGLKENLTHLEGQGELHGLTADAVLASCNDLLNVDFFSRVVGMFEMNNISMEIDHPFHALGEALSEASPEEKKDMPPVLSRVKAALEKFTEEHKHHLCDEEDEHENEHEECYALDEDFVGVEGTALFSGICTMNHSCDPNCTVLYTKDGAAHVFAVQDIAEGEELCISYIDVDQEVDEREDCLRLLCFAFTATCVDAAVGSFSPETCTKCAGLEYCTIMNGQYLFDPIAGYSREANTQLEKQGVCEDLDVKTLALSSFGSQVQFKDTSACHKLVWNFHCLSWVTTMFQRNVNGTPVSCAQTNSATVPLPPCRSLCVELADKCVYSHLYRMYLDEVCGNIKCLSEIQEAKNTGAVNTNIAETTCVSGSWVYDQNKTLSRCSTRAYQPPTSLSVSNGVVNSLIRQESSMDDSDSLPPWKALKASAKSGLRSARPDLNRYACVAAPYGPADPVASTYFQVVISKAKAPIICGDAGPVKGKAIYADRDLAKATRIWTESPLVAMQHERNRDRLLCCQFCYLPLLADAQQQWREIVTRFNSQSDGPTTTTTEQLQAVDVDALEKTLGLLRITPQSCGMAGPGAMCTCGELYCSKLCRMRALHEYHAILCPRNDPCSAMGEFMEHTRHTNDIFLLAAKVIARVISRYLVWRDIVKAREPIDMFYKKPWWEVVVIEHDENELMNPQNSQETPGRTTNSDDRGSDNDDRSPNDVKDIDDEHKASPEANVNAAEVQQTQPMEEEQKQDGDWMPGPRSATNGSTKAQCLQEVLAMTHQLLVDALECNLVRLEREGQLRGVTVDEIWRCCSSVLSFEFFTAQIGLFEMNNVSLEVDNPFHAFIDILDPDVQHEVAADLEHSDDPVTSTSPRVQPLLNAEDETLIASVRRVLMWEEERLQVLQAQERLEMNGSTTDWDFDPTIPLGYPGIEGTALFPIICTMNHSCNPNCTVMYTKNGDGHVVAIRDIQKGEELCICYIDIDMDVQTREANLREYKFKCFCSRCVQERQELEQQSPSLSSPAVTQRSSPNHTSPAVVQQTTPTTEHQGNDQSRQTSVDQDHTAFKSEPN</sequence>
<dbReference type="Pfam" id="PF00856">
    <property type="entry name" value="SET"/>
    <property type="match status" value="2"/>
</dbReference>
<dbReference type="InterPro" id="IPR001214">
    <property type="entry name" value="SET_dom"/>
</dbReference>
<name>A0A225VQ63_9STRA</name>
<dbReference type="Proteomes" id="UP000198211">
    <property type="component" value="Unassembled WGS sequence"/>
</dbReference>
<feature type="region of interest" description="Disordered" evidence="1">
    <location>
        <begin position="1135"/>
        <end position="1192"/>
    </location>
</feature>
<feature type="compositionally biased region" description="Polar residues" evidence="1">
    <location>
        <begin position="811"/>
        <end position="824"/>
    </location>
</feature>
<dbReference type="InterPro" id="IPR046341">
    <property type="entry name" value="SET_dom_sf"/>
</dbReference>
<evidence type="ECO:0000313" key="4">
    <source>
        <dbReference type="Proteomes" id="UP000198211"/>
    </source>
</evidence>
<feature type="compositionally biased region" description="Basic and acidic residues" evidence="1">
    <location>
        <begin position="825"/>
        <end position="851"/>
    </location>
</feature>
<feature type="non-terminal residue" evidence="3">
    <location>
        <position position="1"/>
    </location>
</feature>
<feature type="domain" description="SET" evidence="2">
    <location>
        <begin position="83"/>
        <end position="305"/>
    </location>
</feature>
<dbReference type="InterPro" id="IPR044237">
    <property type="entry name" value="ATXR2-like"/>
</dbReference>
<dbReference type="STRING" id="4795.A0A225VQ63"/>
<evidence type="ECO:0000256" key="1">
    <source>
        <dbReference type="SAM" id="MobiDB-lite"/>
    </source>
</evidence>
<dbReference type="PANTHER" id="PTHR47436:SF1">
    <property type="entry name" value="SET DOMAIN-CONTAINING PROTEIN"/>
    <property type="match status" value="1"/>
</dbReference>
<reference evidence="4" key="1">
    <citation type="submission" date="2017-03" db="EMBL/GenBank/DDBJ databases">
        <title>Phytopthora megakarya and P. palmivora, two closely related causual agents of cacao black pod achieved similar genome size and gene model numbers by different mechanisms.</title>
        <authorList>
            <person name="Ali S."/>
            <person name="Shao J."/>
            <person name="Larry D.J."/>
            <person name="Kronmiller B."/>
            <person name="Shen D."/>
            <person name="Strem M.D."/>
            <person name="Melnick R.L."/>
            <person name="Guiltinan M.J."/>
            <person name="Tyler B.M."/>
            <person name="Meinhardt L.W."/>
            <person name="Bailey B.A."/>
        </authorList>
    </citation>
    <scope>NUCLEOTIDE SEQUENCE [LARGE SCALE GENOMIC DNA]</scope>
    <source>
        <strain evidence="4">zdho120</strain>
    </source>
</reference>
<organism evidence="3 4">
    <name type="scientific">Phytophthora megakarya</name>
    <dbReference type="NCBI Taxonomy" id="4795"/>
    <lineage>
        <taxon>Eukaryota</taxon>
        <taxon>Sar</taxon>
        <taxon>Stramenopiles</taxon>
        <taxon>Oomycota</taxon>
        <taxon>Peronosporomycetes</taxon>
        <taxon>Peronosporales</taxon>
        <taxon>Peronosporaceae</taxon>
        <taxon>Phytophthora</taxon>
    </lineage>
</organism>
<proteinExistence type="predicted"/>
<feature type="region of interest" description="Disordered" evidence="1">
    <location>
        <begin position="809"/>
        <end position="889"/>
    </location>
</feature>
<protein>
    <recommendedName>
        <fullName evidence="2">SET domain-containing protein</fullName>
    </recommendedName>
</protein>
<evidence type="ECO:0000313" key="3">
    <source>
        <dbReference type="EMBL" id="OWZ07038.1"/>
    </source>
</evidence>
<comment type="caution">
    <text evidence="3">The sequence shown here is derived from an EMBL/GenBank/DDBJ whole genome shotgun (WGS) entry which is preliminary data.</text>
</comment>
<dbReference type="OrthoDB" id="1028014at2759"/>
<evidence type="ECO:0000259" key="2">
    <source>
        <dbReference type="PROSITE" id="PS50280"/>
    </source>
</evidence>
<dbReference type="Gene3D" id="2.170.270.10">
    <property type="entry name" value="SET domain"/>
    <property type="match status" value="2"/>
</dbReference>
<accession>A0A225VQ63</accession>
<feature type="domain" description="SET" evidence="2">
    <location>
        <begin position="599"/>
        <end position="1102"/>
    </location>
</feature>
<feature type="compositionally biased region" description="Basic and acidic residues" evidence="1">
    <location>
        <begin position="1181"/>
        <end position="1192"/>
    </location>
</feature>
<dbReference type="AlphaFoldDB" id="A0A225VQ63"/>
<dbReference type="PANTHER" id="PTHR47436">
    <property type="entry name" value="HISTONE-LYSINE N-METHYLTRANSFERASE ATXR2"/>
    <property type="match status" value="1"/>
</dbReference>
<dbReference type="SMART" id="SM00317">
    <property type="entry name" value="SET"/>
    <property type="match status" value="2"/>
</dbReference>
<gene>
    <name evidence="3" type="ORF">PHMEG_00020624</name>
</gene>
<keyword evidence="4" id="KW-1185">Reference proteome</keyword>